<protein>
    <submittedName>
        <fullName evidence="3">DUF21 domain-containing protein</fullName>
    </submittedName>
</protein>
<name>A0A3A9ZZE7_9ACTN</name>
<feature type="transmembrane region" description="Helical" evidence="1">
    <location>
        <begin position="6"/>
        <end position="27"/>
    </location>
</feature>
<feature type="domain" description="CNNM transmembrane" evidence="2">
    <location>
        <begin position="9"/>
        <end position="68"/>
    </location>
</feature>
<sequence>MSPQAAILVTAGLLVGSGFFVAAEFALVAAKRHRMEQAVAEGARGAKAALAGMHELSLMLAGSQLGITA</sequence>
<keyword evidence="1" id="KW-0812">Transmembrane</keyword>
<comment type="caution">
    <text evidence="3">The sequence shown here is derived from an EMBL/GenBank/DDBJ whole genome shotgun (WGS) entry which is preliminary data.</text>
</comment>
<dbReference type="Pfam" id="PF01595">
    <property type="entry name" value="CNNM"/>
    <property type="match status" value="1"/>
</dbReference>
<keyword evidence="1" id="KW-0472">Membrane</keyword>
<accession>A0A3A9ZZE7</accession>
<reference evidence="3 4" key="1">
    <citation type="journal article" date="2015" name="Antonie Van Leeuwenhoek">
        <title>Streptomyces klenkii sp. nov., isolated from deep marine sediment.</title>
        <authorList>
            <person name="Veyisoglu A."/>
            <person name="Sahin N."/>
        </authorList>
    </citation>
    <scope>NUCLEOTIDE SEQUENCE [LARGE SCALE GENOMIC DNA]</scope>
    <source>
        <strain evidence="3 4">KCTC 29202</strain>
    </source>
</reference>
<dbReference type="AlphaFoldDB" id="A0A3A9ZZE7"/>
<dbReference type="Proteomes" id="UP000270343">
    <property type="component" value="Unassembled WGS sequence"/>
</dbReference>
<keyword evidence="4" id="KW-1185">Reference proteome</keyword>
<keyword evidence="1" id="KW-1133">Transmembrane helix</keyword>
<dbReference type="EMBL" id="RBAM01000112">
    <property type="protein sequence ID" value="RKN53599.1"/>
    <property type="molecule type" value="Genomic_DNA"/>
</dbReference>
<dbReference type="RefSeq" id="WP_120760409.1">
    <property type="nucleotide sequence ID" value="NZ_RBAM01000112.1"/>
</dbReference>
<feature type="non-terminal residue" evidence="3">
    <location>
        <position position="69"/>
    </location>
</feature>
<proteinExistence type="predicted"/>
<dbReference type="PANTHER" id="PTHR43099">
    <property type="entry name" value="UPF0053 PROTEIN YRKA"/>
    <property type="match status" value="1"/>
</dbReference>
<gene>
    <name evidence="3" type="ORF">D7231_35030</name>
</gene>
<dbReference type="PANTHER" id="PTHR43099:SF5">
    <property type="entry name" value="HLYC_CORC FAMILY TRANSPORTER"/>
    <property type="match status" value="1"/>
</dbReference>
<evidence type="ECO:0000256" key="1">
    <source>
        <dbReference type="SAM" id="Phobius"/>
    </source>
</evidence>
<organism evidence="3 4">
    <name type="scientific">Streptomyces klenkii</name>
    <dbReference type="NCBI Taxonomy" id="1420899"/>
    <lineage>
        <taxon>Bacteria</taxon>
        <taxon>Bacillati</taxon>
        <taxon>Actinomycetota</taxon>
        <taxon>Actinomycetes</taxon>
        <taxon>Kitasatosporales</taxon>
        <taxon>Streptomycetaceae</taxon>
        <taxon>Streptomyces</taxon>
    </lineage>
</organism>
<evidence type="ECO:0000313" key="3">
    <source>
        <dbReference type="EMBL" id="RKN53599.1"/>
    </source>
</evidence>
<dbReference type="InterPro" id="IPR051676">
    <property type="entry name" value="UPF0053_domain"/>
</dbReference>
<dbReference type="InterPro" id="IPR002550">
    <property type="entry name" value="CNNM"/>
</dbReference>
<evidence type="ECO:0000313" key="4">
    <source>
        <dbReference type="Proteomes" id="UP000270343"/>
    </source>
</evidence>
<evidence type="ECO:0000259" key="2">
    <source>
        <dbReference type="Pfam" id="PF01595"/>
    </source>
</evidence>